<dbReference type="AlphaFoldDB" id="A0A4R1AMY4"/>
<comment type="caution">
    <text evidence="1">The sequence shown here is derived from an EMBL/GenBank/DDBJ whole genome shotgun (WGS) entry which is preliminary data.</text>
</comment>
<dbReference type="OrthoDB" id="9937712at2"/>
<dbReference type="RefSeq" id="WP_131239275.1">
    <property type="nucleotide sequence ID" value="NZ_SJTH01000079.1"/>
</dbReference>
<sequence>MERYWLFTWDTYYPLGGTDQVKLTFTTIEEFINWYANTQYVDEWAELIDMKIGNTYRSERMTSKEDLKSWIESLFLEIW</sequence>
<dbReference type="EMBL" id="SJTH01000079">
    <property type="protein sequence ID" value="TCJ01148.1"/>
    <property type="molecule type" value="Genomic_DNA"/>
</dbReference>
<accession>A0A4R1AMY4</accession>
<dbReference type="Proteomes" id="UP000293846">
    <property type="component" value="Unassembled WGS sequence"/>
</dbReference>
<evidence type="ECO:0000313" key="2">
    <source>
        <dbReference type="Proteomes" id="UP000293846"/>
    </source>
</evidence>
<evidence type="ECO:0000313" key="1">
    <source>
        <dbReference type="EMBL" id="TCJ01148.1"/>
    </source>
</evidence>
<gene>
    <name evidence="1" type="ORF">E0Y62_25540</name>
</gene>
<reference evidence="1 2" key="1">
    <citation type="submission" date="2019-03" db="EMBL/GenBank/DDBJ databases">
        <authorList>
            <person name="Jensen L."/>
            <person name="Storgaard J."/>
            <person name="Sulaj E."/>
            <person name="Schramm A."/>
            <person name="Marshall I.P.G."/>
        </authorList>
    </citation>
    <scope>NUCLEOTIDE SEQUENCE [LARGE SCALE GENOMIC DNA]</scope>
    <source>
        <strain evidence="1 2">2017H2G3</strain>
    </source>
</reference>
<name>A0A4R1AMY4_9BACI</name>
<protein>
    <submittedName>
        <fullName evidence="1">Uncharacterized protein</fullName>
    </submittedName>
</protein>
<organism evidence="1 2">
    <name type="scientific">Cytobacillus praedii</name>
    <dbReference type="NCBI Taxonomy" id="1742358"/>
    <lineage>
        <taxon>Bacteria</taxon>
        <taxon>Bacillati</taxon>
        <taxon>Bacillota</taxon>
        <taxon>Bacilli</taxon>
        <taxon>Bacillales</taxon>
        <taxon>Bacillaceae</taxon>
        <taxon>Cytobacillus</taxon>
    </lineage>
</organism>
<keyword evidence="2" id="KW-1185">Reference proteome</keyword>
<proteinExistence type="predicted"/>